<dbReference type="InterPro" id="IPR008586">
    <property type="entry name" value="DUF868_pln"/>
</dbReference>
<dbReference type="Pfam" id="PF05910">
    <property type="entry name" value="DUF868"/>
    <property type="match status" value="1"/>
</dbReference>
<reference evidence="2" key="1">
    <citation type="submission" date="2018-01" db="EMBL/GenBank/DDBJ databases">
        <authorList>
            <person name="Mao J.F."/>
        </authorList>
    </citation>
    <scope>NUCLEOTIDE SEQUENCE</scope>
    <source>
        <strain evidence="2">Huo1</strain>
        <tissue evidence="2">Leaf</tissue>
    </source>
</reference>
<dbReference type="PANTHER" id="PTHR31972">
    <property type="entry name" value="EXPRESSED PROTEIN"/>
    <property type="match status" value="1"/>
</dbReference>
<dbReference type="Proteomes" id="UP000298416">
    <property type="component" value="Unassembled WGS sequence"/>
</dbReference>
<evidence type="ECO:0000256" key="1">
    <source>
        <dbReference type="SAM" id="MobiDB-lite"/>
    </source>
</evidence>
<gene>
    <name evidence="2" type="ORF">SASPL_110092</name>
</gene>
<protein>
    <submittedName>
        <fullName evidence="2">Uncharacterized protein</fullName>
    </submittedName>
</protein>
<dbReference type="AlphaFoldDB" id="A0A8X8Y6N2"/>
<sequence>MASIRSSSRAPSIASSHQSPARLEDHKIPQCTVSCVYQTHIAGYWRNVTAVWSKNLIANSLSIYVESVERDRVCTCKLELKPWYFWSRKGSKTFMVDENQLELYWDLRTAKFSSPEPSKDFYVALVFEEEVVLLLGDMEKKAHKTTKARPSSVEALMYYKEEHVFGKKSFSTRLRFDESKDHDVVVESSTAEDKDPEMWISIDGIVLIHIRNLQWKFRGNQTVVVNEHPVQVFWDVYAWLFCPPGADHGLFIFKPGGEGDADGDGDSQGDGSDCSGLSKYYSARGYSKTVDTCFFLYAWKTE</sequence>
<keyword evidence="3" id="KW-1185">Reference proteome</keyword>
<feature type="region of interest" description="Disordered" evidence="1">
    <location>
        <begin position="1"/>
        <end position="21"/>
    </location>
</feature>
<accession>A0A8X8Y6N2</accession>
<organism evidence="2">
    <name type="scientific">Salvia splendens</name>
    <name type="common">Scarlet sage</name>
    <dbReference type="NCBI Taxonomy" id="180675"/>
    <lineage>
        <taxon>Eukaryota</taxon>
        <taxon>Viridiplantae</taxon>
        <taxon>Streptophyta</taxon>
        <taxon>Embryophyta</taxon>
        <taxon>Tracheophyta</taxon>
        <taxon>Spermatophyta</taxon>
        <taxon>Magnoliopsida</taxon>
        <taxon>eudicotyledons</taxon>
        <taxon>Gunneridae</taxon>
        <taxon>Pentapetalae</taxon>
        <taxon>asterids</taxon>
        <taxon>lamiids</taxon>
        <taxon>Lamiales</taxon>
        <taxon>Lamiaceae</taxon>
        <taxon>Nepetoideae</taxon>
        <taxon>Mentheae</taxon>
        <taxon>Salviinae</taxon>
        <taxon>Salvia</taxon>
        <taxon>Salvia subgen. Calosphace</taxon>
        <taxon>core Calosphace</taxon>
    </lineage>
</organism>
<proteinExistence type="predicted"/>
<comment type="caution">
    <text evidence="2">The sequence shown here is derived from an EMBL/GenBank/DDBJ whole genome shotgun (WGS) entry which is preliminary data.</text>
</comment>
<dbReference type="EMBL" id="PNBA02000004">
    <property type="protein sequence ID" value="KAG6425884.1"/>
    <property type="molecule type" value="Genomic_DNA"/>
</dbReference>
<name>A0A8X8Y6N2_SALSN</name>
<evidence type="ECO:0000313" key="2">
    <source>
        <dbReference type="EMBL" id="KAG6425884.1"/>
    </source>
</evidence>
<dbReference type="PANTHER" id="PTHR31972:SF2">
    <property type="entry name" value="DUF868 FAMILY PROTEIN (DUF868)"/>
    <property type="match status" value="1"/>
</dbReference>
<feature type="compositionally biased region" description="Low complexity" evidence="1">
    <location>
        <begin position="1"/>
        <end position="16"/>
    </location>
</feature>
<dbReference type="OrthoDB" id="731074at2759"/>
<reference evidence="2" key="2">
    <citation type="submission" date="2020-08" db="EMBL/GenBank/DDBJ databases">
        <title>Plant Genome Project.</title>
        <authorList>
            <person name="Zhang R.-G."/>
        </authorList>
    </citation>
    <scope>NUCLEOTIDE SEQUENCE</scope>
    <source>
        <strain evidence="2">Huo1</strain>
        <tissue evidence="2">Leaf</tissue>
    </source>
</reference>
<evidence type="ECO:0000313" key="3">
    <source>
        <dbReference type="Proteomes" id="UP000298416"/>
    </source>
</evidence>